<dbReference type="AlphaFoldDB" id="A0A2J6QYF4"/>
<feature type="compositionally biased region" description="Polar residues" evidence="1">
    <location>
        <begin position="736"/>
        <end position="755"/>
    </location>
</feature>
<gene>
    <name evidence="2" type="ORF">L207DRAFT_194134</name>
</gene>
<keyword evidence="3" id="KW-1185">Reference proteome</keyword>
<evidence type="ECO:0000313" key="3">
    <source>
        <dbReference type="Proteomes" id="UP000235786"/>
    </source>
</evidence>
<feature type="region of interest" description="Disordered" evidence="1">
    <location>
        <begin position="1"/>
        <end position="31"/>
    </location>
</feature>
<sequence>MARRSLQFSKKRSSKATISKKRKADKELRQTWNTKRVRQSSFQEDEEEIGDFIVVDTGTLYEPEQTKRQLTSDEEESRIGTPPTTHTPLPSIELIEEDIEDEIVAKPIPETASSVSNEAHGPVEDLLVHPLPTEAFEGSRSREQRLELPDGHRPSGSKDDPVILSPLTSTEEEAPQSPIGRTLTDNLDSSVTCVLKTASDPDAQLPQVFEETESGYSSMRPPSVPQQVSTLADPIVQPAISTIADISTVGAPKDNRSTSIEISSPKKFGDAPLGVLVTRGDQCPSKFVVSGNASHSQVAQPVSTQTDSQIQRGVSWFETVTVTKSVDDETPQAPSLHNSQSAELESNIDYGLTLSQHKYQEYLQSLNALANARDEQTIPARGDKANEDGTTDLPLNPPSRGVLGEQASMKEKIEKRIPHSERPSHQSPISKQLPHPISDAITSPESPTFSGPLLLGSTTGKLEYSWTTELSCSGDNMRSSQPNTTTLGTKTEAAPVISNLPPQTLIFTAENQAQSTLTTAEVQQLIQKFVKDSMVILPQQQTPRVYPAGVIVWQSLQRFHKWYLKEDKLDTLLLPRARSHSITTLRFELLDVHWQAERIFYLPRQATWYEFRDLKQCIWDLFWASAHLREGENTQPFRISITPAPGMMDGAKLGHLIAAYSPTASKPPPIAPYQPSSISTLDKNVPNLRALKPNTADQPHRSPGARPPTLMLESPQLTLEVEGPKTPQRLLEFLQKSGNTPGNSQPASMHSSPTRTRAKLHTFPRPDPLL</sequence>
<feature type="region of interest" description="Disordered" evidence="1">
    <location>
        <begin position="380"/>
        <end position="454"/>
    </location>
</feature>
<feature type="compositionally biased region" description="Basic residues" evidence="1">
    <location>
        <begin position="1"/>
        <end position="23"/>
    </location>
</feature>
<name>A0A2J6QYF4_HYAVF</name>
<feature type="compositionally biased region" description="Basic and acidic residues" evidence="1">
    <location>
        <begin position="408"/>
        <end position="424"/>
    </location>
</feature>
<feature type="region of interest" description="Disordered" evidence="1">
    <location>
        <begin position="690"/>
        <end position="710"/>
    </location>
</feature>
<dbReference type="OrthoDB" id="3437747at2759"/>
<reference evidence="2 3" key="1">
    <citation type="submission" date="2016-04" db="EMBL/GenBank/DDBJ databases">
        <title>A degradative enzymes factory behind the ericoid mycorrhizal symbiosis.</title>
        <authorList>
            <consortium name="DOE Joint Genome Institute"/>
            <person name="Martino E."/>
            <person name="Morin E."/>
            <person name="Grelet G."/>
            <person name="Kuo A."/>
            <person name="Kohler A."/>
            <person name="Daghino S."/>
            <person name="Barry K."/>
            <person name="Choi C."/>
            <person name="Cichocki N."/>
            <person name="Clum A."/>
            <person name="Copeland A."/>
            <person name="Hainaut M."/>
            <person name="Haridas S."/>
            <person name="Labutti K."/>
            <person name="Lindquist E."/>
            <person name="Lipzen A."/>
            <person name="Khouja H.-R."/>
            <person name="Murat C."/>
            <person name="Ohm R."/>
            <person name="Olson A."/>
            <person name="Spatafora J."/>
            <person name="Veneault-Fourrey C."/>
            <person name="Henrissat B."/>
            <person name="Grigoriev I."/>
            <person name="Martin F."/>
            <person name="Perotto S."/>
        </authorList>
    </citation>
    <scope>NUCLEOTIDE SEQUENCE [LARGE SCALE GENOMIC DNA]</scope>
    <source>
        <strain evidence="2 3">F</strain>
    </source>
</reference>
<evidence type="ECO:0000256" key="1">
    <source>
        <dbReference type="SAM" id="MobiDB-lite"/>
    </source>
</evidence>
<evidence type="ECO:0000313" key="2">
    <source>
        <dbReference type="EMBL" id="PMD31269.1"/>
    </source>
</evidence>
<feature type="region of interest" description="Disordered" evidence="1">
    <location>
        <begin position="58"/>
        <end position="185"/>
    </location>
</feature>
<dbReference type="EMBL" id="KZ613963">
    <property type="protein sequence ID" value="PMD31269.1"/>
    <property type="molecule type" value="Genomic_DNA"/>
</dbReference>
<feature type="compositionally biased region" description="Polar residues" evidence="1">
    <location>
        <begin position="440"/>
        <end position="449"/>
    </location>
</feature>
<organism evidence="2 3">
    <name type="scientific">Hyaloscypha variabilis (strain UAMH 11265 / GT02V1 / F)</name>
    <name type="common">Meliniomyces variabilis</name>
    <dbReference type="NCBI Taxonomy" id="1149755"/>
    <lineage>
        <taxon>Eukaryota</taxon>
        <taxon>Fungi</taxon>
        <taxon>Dikarya</taxon>
        <taxon>Ascomycota</taxon>
        <taxon>Pezizomycotina</taxon>
        <taxon>Leotiomycetes</taxon>
        <taxon>Helotiales</taxon>
        <taxon>Hyaloscyphaceae</taxon>
        <taxon>Hyaloscypha</taxon>
        <taxon>Hyaloscypha variabilis</taxon>
    </lineage>
</organism>
<feature type="compositionally biased region" description="Basic and acidic residues" evidence="1">
    <location>
        <begin position="137"/>
        <end position="161"/>
    </location>
</feature>
<accession>A0A2J6QYF4</accession>
<protein>
    <submittedName>
        <fullName evidence="2">Uncharacterized protein</fullName>
    </submittedName>
</protein>
<dbReference type="Proteomes" id="UP000235786">
    <property type="component" value="Unassembled WGS sequence"/>
</dbReference>
<proteinExistence type="predicted"/>
<feature type="region of interest" description="Disordered" evidence="1">
    <location>
        <begin position="725"/>
        <end position="770"/>
    </location>
</feature>